<dbReference type="GO" id="GO:0005634">
    <property type="term" value="C:nucleus"/>
    <property type="evidence" value="ECO:0007669"/>
    <property type="project" value="UniProtKB-SubCell"/>
</dbReference>
<dbReference type="SUPFAM" id="SSF46689">
    <property type="entry name" value="Homeodomain-like"/>
    <property type="match status" value="1"/>
</dbReference>
<keyword evidence="4" id="KW-0804">Transcription</keyword>
<reference evidence="8" key="1">
    <citation type="journal article" date="2013" name="Proc. Natl. Acad. Sci. U.S.A.">
        <title>Tandem oleosin genes in a cluster acquired in Brassicaceae created tapetosomes and conferred additive benefit of pollen vigor.</title>
        <authorList>
            <person name="Huang C.Y."/>
            <person name="Chen P.Y."/>
            <person name="Huang M.D."/>
            <person name="Tsou C.H."/>
            <person name="Jane W.N."/>
            <person name="Huang A.H."/>
        </authorList>
    </citation>
    <scope>NUCLEOTIDE SEQUENCE</scope>
    <source>
        <strain evidence="8">Cp07500OLE</strain>
    </source>
</reference>
<gene>
    <name evidence="8" type="primary">At5g61620-like 2</name>
</gene>
<dbReference type="GO" id="GO:0006355">
    <property type="term" value="P:regulation of DNA-templated transcription"/>
    <property type="evidence" value="ECO:0007669"/>
    <property type="project" value="UniProtKB-ARBA"/>
</dbReference>
<accession>T1SFX3</accession>
<evidence type="ECO:0000256" key="2">
    <source>
        <dbReference type="ARBA" id="ARBA00023015"/>
    </source>
</evidence>
<dbReference type="PANTHER" id="PTHR44191:SF45">
    <property type="entry name" value="TRANSCRIPTION FACTOR MYB1R1-LIKE"/>
    <property type="match status" value="1"/>
</dbReference>
<dbReference type="CDD" id="cd00167">
    <property type="entry name" value="SANT"/>
    <property type="match status" value="1"/>
</dbReference>
<dbReference type="Gene3D" id="1.10.10.60">
    <property type="entry name" value="Homeodomain-like"/>
    <property type="match status" value="1"/>
</dbReference>
<evidence type="ECO:0000256" key="3">
    <source>
        <dbReference type="ARBA" id="ARBA00023125"/>
    </source>
</evidence>
<dbReference type="GO" id="GO:0009723">
    <property type="term" value="P:response to ethylene"/>
    <property type="evidence" value="ECO:0007669"/>
    <property type="project" value="TreeGrafter"/>
</dbReference>
<dbReference type="Pfam" id="PF00249">
    <property type="entry name" value="Myb_DNA-binding"/>
    <property type="match status" value="1"/>
</dbReference>
<dbReference type="GO" id="GO:0009739">
    <property type="term" value="P:response to gibberellin"/>
    <property type="evidence" value="ECO:0007669"/>
    <property type="project" value="TreeGrafter"/>
</dbReference>
<evidence type="ECO:0000313" key="8">
    <source>
        <dbReference type="EMBL" id="AGT21471.1"/>
    </source>
</evidence>
<evidence type="ECO:0000256" key="5">
    <source>
        <dbReference type="ARBA" id="ARBA00023242"/>
    </source>
</evidence>
<evidence type="ECO:0000256" key="6">
    <source>
        <dbReference type="SAM" id="MobiDB-lite"/>
    </source>
</evidence>
<dbReference type="InterPro" id="IPR006447">
    <property type="entry name" value="Myb_dom_plants"/>
</dbReference>
<organism evidence="8">
    <name type="scientific">Carica papaya</name>
    <name type="common">Papaya</name>
    <dbReference type="NCBI Taxonomy" id="3649"/>
    <lineage>
        <taxon>Eukaryota</taxon>
        <taxon>Viridiplantae</taxon>
        <taxon>Streptophyta</taxon>
        <taxon>Embryophyta</taxon>
        <taxon>Tracheophyta</taxon>
        <taxon>Spermatophyta</taxon>
        <taxon>Magnoliopsida</taxon>
        <taxon>eudicotyledons</taxon>
        <taxon>Gunneridae</taxon>
        <taxon>Pentapetalae</taxon>
        <taxon>rosids</taxon>
        <taxon>malvids</taxon>
        <taxon>Brassicales</taxon>
        <taxon>Caricaceae</taxon>
        <taxon>Carica</taxon>
    </lineage>
</organism>
<dbReference type="EMBL" id="KC777372">
    <property type="protein sequence ID" value="AGT21471.1"/>
    <property type="molecule type" value="Genomic_DNA"/>
</dbReference>
<keyword evidence="3" id="KW-0238">DNA-binding</keyword>
<dbReference type="InterPro" id="IPR001005">
    <property type="entry name" value="SANT/Myb"/>
</dbReference>
<dbReference type="InterPro" id="IPR009057">
    <property type="entry name" value="Homeodomain-like_sf"/>
</dbReference>
<dbReference type="InterPro" id="IPR052245">
    <property type="entry name" value="Plant_Stress_Dev_TF"/>
</dbReference>
<dbReference type="InterPro" id="IPR017930">
    <property type="entry name" value="Myb_dom"/>
</dbReference>
<evidence type="ECO:0000256" key="1">
    <source>
        <dbReference type="ARBA" id="ARBA00004123"/>
    </source>
</evidence>
<dbReference type="PANTHER" id="PTHR44191">
    <property type="entry name" value="TRANSCRIPTION FACTOR KUA1"/>
    <property type="match status" value="1"/>
</dbReference>
<comment type="subcellular location">
    <subcellularLocation>
        <location evidence="1">Nucleus</location>
    </subcellularLocation>
</comment>
<dbReference type="PROSITE" id="PS51294">
    <property type="entry name" value="HTH_MYB"/>
    <property type="match status" value="1"/>
</dbReference>
<dbReference type="AlphaFoldDB" id="T1SFX3"/>
<sequence length="347" mass="38983">MVKESPRKCGRRWLYGHNSRTCKGNGGENSSFRLFGADTVENKEPAIVKKSQSSGDLQHLVGKHDATDCGYSSDSQINSKKRTQRKKEKQREKNLRDEIDEVNDSGLPAELIWSWDFVEEQLRLWKNGLTVNLSHVFGSYQDLAFGFLFSRIKSKLRKKINSEGDPWREEEGHRLFLAGLEKMGKGDWIGISKKFVKTRTRTQIASHAQNYFHRLALEDKSKRRAIIFDISLEQSEPNVEDSSHGTPESLPQVNEGMPVMEAANAGSTPMQSATTVEVTQQASDNPPIGVPTHFPLLALVPASDVSDYRGNEGGRILMTSPSPFVAVMNYGIPTSYVQLAQKLTERW</sequence>
<evidence type="ECO:0000256" key="4">
    <source>
        <dbReference type="ARBA" id="ARBA00023163"/>
    </source>
</evidence>
<dbReference type="NCBIfam" id="TIGR01557">
    <property type="entry name" value="myb_SHAQKYF"/>
    <property type="match status" value="1"/>
</dbReference>
<feature type="region of interest" description="Disordered" evidence="6">
    <location>
        <begin position="64"/>
        <end position="94"/>
    </location>
</feature>
<name>T1SFX3_CARPA</name>
<dbReference type="SMART" id="SM00717">
    <property type="entry name" value="SANT"/>
    <property type="match status" value="1"/>
</dbReference>
<dbReference type="GO" id="GO:0003677">
    <property type="term" value="F:DNA binding"/>
    <property type="evidence" value="ECO:0007669"/>
    <property type="project" value="UniProtKB-KW"/>
</dbReference>
<feature type="domain" description="HTH myb-type" evidence="7">
    <location>
        <begin position="166"/>
        <end position="216"/>
    </location>
</feature>
<keyword evidence="5" id="KW-0539">Nucleus</keyword>
<keyword evidence="2" id="KW-0805">Transcription regulation</keyword>
<proteinExistence type="predicted"/>
<protein>
    <submittedName>
        <fullName evidence="8">Myb-like transcription factor family protein</fullName>
    </submittedName>
</protein>
<feature type="compositionally biased region" description="Basic residues" evidence="6">
    <location>
        <begin position="79"/>
        <end position="88"/>
    </location>
</feature>
<evidence type="ECO:0000259" key="7">
    <source>
        <dbReference type="PROSITE" id="PS51294"/>
    </source>
</evidence>